<keyword evidence="3" id="KW-1185">Reference proteome</keyword>
<proteinExistence type="predicted"/>
<organism evidence="2 3">
    <name type="scientific">Austropuccinia psidii MF-1</name>
    <dbReference type="NCBI Taxonomy" id="1389203"/>
    <lineage>
        <taxon>Eukaryota</taxon>
        <taxon>Fungi</taxon>
        <taxon>Dikarya</taxon>
        <taxon>Basidiomycota</taxon>
        <taxon>Pucciniomycotina</taxon>
        <taxon>Pucciniomycetes</taxon>
        <taxon>Pucciniales</taxon>
        <taxon>Sphaerophragmiaceae</taxon>
        <taxon>Austropuccinia</taxon>
    </lineage>
</organism>
<gene>
    <name evidence="2" type="ORF">O181_095843</name>
</gene>
<sequence length="136" mass="15141">MPCKETPWQPTPGLCGTQWSEDLINRRQKAIPFLILTFAVCELTMSPFVESSQHYEPPILSPIPPIPGLSQASNSQIPSHESDSTHEPEPQVCLMQSMEAPFGKYQLSFFPDINIPSPPASTSSSFSCHSMLYNHH</sequence>
<name>A0A9Q3PBM7_9BASI</name>
<evidence type="ECO:0000313" key="2">
    <source>
        <dbReference type="EMBL" id="MBW0556128.1"/>
    </source>
</evidence>
<feature type="compositionally biased region" description="Basic and acidic residues" evidence="1">
    <location>
        <begin position="80"/>
        <end position="89"/>
    </location>
</feature>
<dbReference type="EMBL" id="AVOT02063426">
    <property type="protein sequence ID" value="MBW0556128.1"/>
    <property type="molecule type" value="Genomic_DNA"/>
</dbReference>
<evidence type="ECO:0000313" key="3">
    <source>
        <dbReference type="Proteomes" id="UP000765509"/>
    </source>
</evidence>
<comment type="caution">
    <text evidence="2">The sequence shown here is derived from an EMBL/GenBank/DDBJ whole genome shotgun (WGS) entry which is preliminary data.</text>
</comment>
<feature type="compositionally biased region" description="Polar residues" evidence="1">
    <location>
        <begin position="70"/>
        <end position="79"/>
    </location>
</feature>
<evidence type="ECO:0000256" key="1">
    <source>
        <dbReference type="SAM" id="MobiDB-lite"/>
    </source>
</evidence>
<dbReference type="Proteomes" id="UP000765509">
    <property type="component" value="Unassembled WGS sequence"/>
</dbReference>
<dbReference type="AlphaFoldDB" id="A0A9Q3PBM7"/>
<feature type="region of interest" description="Disordered" evidence="1">
    <location>
        <begin position="59"/>
        <end position="89"/>
    </location>
</feature>
<accession>A0A9Q3PBM7</accession>
<reference evidence="2" key="1">
    <citation type="submission" date="2021-03" db="EMBL/GenBank/DDBJ databases">
        <title>Draft genome sequence of rust myrtle Austropuccinia psidii MF-1, a brazilian biotype.</title>
        <authorList>
            <person name="Quecine M.C."/>
            <person name="Pachon D.M.R."/>
            <person name="Bonatelli M.L."/>
            <person name="Correr F.H."/>
            <person name="Franceschini L.M."/>
            <person name="Leite T.F."/>
            <person name="Margarido G.R.A."/>
            <person name="Almeida C.A."/>
            <person name="Ferrarezi J.A."/>
            <person name="Labate C.A."/>
        </authorList>
    </citation>
    <scope>NUCLEOTIDE SEQUENCE</scope>
    <source>
        <strain evidence="2">MF-1</strain>
    </source>
</reference>
<protein>
    <submittedName>
        <fullName evidence="2">Uncharacterized protein</fullName>
    </submittedName>
</protein>